<dbReference type="Proteomes" id="UP000292082">
    <property type="component" value="Unassembled WGS sequence"/>
</dbReference>
<protein>
    <submittedName>
        <fullName evidence="1">Uncharacterized protein</fullName>
    </submittedName>
</protein>
<evidence type="ECO:0000313" key="1">
    <source>
        <dbReference type="EMBL" id="TBU64430.1"/>
    </source>
</evidence>
<gene>
    <name evidence="1" type="ORF">BD310DRAFT_397426</name>
</gene>
<sequence length="108" mass="11489">MAAAFPCILGPSLRASQGNGSFIPASGDSSGQSAVMLGPGVASRVGSEHVIFLNIWVFDTKRSYMTRGEVHQTGEMTHLVRVALQLALMLLARSFTEGSHSFSLCHVP</sequence>
<accession>A0A4Q9QAX8</accession>
<dbReference type="AlphaFoldDB" id="A0A4Q9QAX8"/>
<name>A0A4Q9QAX8_9APHY</name>
<keyword evidence="2" id="KW-1185">Reference proteome</keyword>
<organism evidence="1 2">
    <name type="scientific">Dichomitus squalens</name>
    <dbReference type="NCBI Taxonomy" id="114155"/>
    <lineage>
        <taxon>Eukaryota</taxon>
        <taxon>Fungi</taxon>
        <taxon>Dikarya</taxon>
        <taxon>Basidiomycota</taxon>
        <taxon>Agaricomycotina</taxon>
        <taxon>Agaricomycetes</taxon>
        <taxon>Polyporales</taxon>
        <taxon>Polyporaceae</taxon>
        <taxon>Dichomitus</taxon>
    </lineage>
</organism>
<evidence type="ECO:0000313" key="2">
    <source>
        <dbReference type="Proteomes" id="UP000292082"/>
    </source>
</evidence>
<proteinExistence type="predicted"/>
<reference evidence="1 2" key="1">
    <citation type="submission" date="2019-01" db="EMBL/GenBank/DDBJ databases">
        <title>Draft genome sequences of three monokaryotic isolates of the white-rot basidiomycete fungus Dichomitus squalens.</title>
        <authorList>
            <consortium name="DOE Joint Genome Institute"/>
            <person name="Lopez S.C."/>
            <person name="Andreopoulos B."/>
            <person name="Pangilinan J."/>
            <person name="Lipzen A."/>
            <person name="Riley R."/>
            <person name="Ahrendt S."/>
            <person name="Ng V."/>
            <person name="Barry K."/>
            <person name="Daum C."/>
            <person name="Grigoriev I.V."/>
            <person name="Hilden K.S."/>
            <person name="Makela M.R."/>
            <person name="de Vries R.P."/>
        </authorList>
    </citation>
    <scope>NUCLEOTIDE SEQUENCE [LARGE SCALE GENOMIC DNA]</scope>
    <source>
        <strain evidence="1 2">CBS 464.89</strain>
    </source>
</reference>
<dbReference type="EMBL" id="ML145086">
    <property type="protein sequence ID" value="TBU64430.1"/>
    <property type="molecule type" value="Genomic_DNA"/>
</dbReference>